<accession>A0A672K9Y4</accession>
<evidence type="ECO:0000256" key="10">
    <source>
        <dbReference type="SAM" id="MobiDB-lite"/>
    </source>
</evidence>
<dbReference type="AlphaFoldDB" id="A0A672K9Y4"/>
<evidence type="ECO:0000313" key="12">
    <source>
        <dbReference type="Ensembl" id="ENSSGRP00000005931.1"/>
    </source>
</evidence>
<dbReference type="GO" id="GO:0005886">
    <property type="term" value="C:plasma membrane"/>
    <property type="evidence" value="ECO:0007669"/>
    <property type="project" value="UniProtKB-SubCell"/>
</dbReference>
<dbReference type="Proteomes" id="UP000472262">
    <property type="component" value="Unassembled WGS sequence"/>
</dbReference>
<evidence type="ECO:0000313" key="13">
    <source>
        <dbReference type="Proteomes" id="UP000472262"/>
    </source>
</evidence>
<keyword evidence="5" id="KW-1003">Cell membrane</keyword>
<comment type="similarity">
    <text evidence="3">Belongs to the claudin family.</text>
</comment>
<dbReference type="Gene3D" id="1.20.140.150">
    <property type="match status" value="1"/>
</dbReference>
<keyword evidence="6 11" id="KW-0812">Transmembrane</keyword>
<dbReference type="Ensembl" id="ENSSGRT00000006427.1">
    <property type="protein sequence ID" value="ENSSGRP00000005931.1"/>
    <property type="gene ID" value="ENSSGRG00000003917.1"/>
</dbReference>
<proteinExistence type="inferred from homology"/>
<dbReference type="GO" id="GO:0005923">
    <property type="term" value="C:bicellular tight junction"/>
    <property type="evidence" value="ECO:0007669"/>
    <property type="project" value="UniProtKB-SubCell"/>
</dbReference>
<evidence type="ECO:0000256" key="8">
    <source>
        <dbReference type="ARBA" id="ARBA00022989"/>
    </source>
</evidence>
<comment type="subcellular location">
    <subcellularLocation>
        <location evidence="1">Cell junction</location>
        <location evidence="1">Tight junction</location>
    </subcellularLocation>
    <subcellularLocation>
        <location evidence="2">Cell membrane</location>
        <topology evidence="2">Multi-pass membrane protein</topology>
    </subcellularLocation>
</comment>
<name>A0A672K9Y4_SINGR</name>
<dbReference type="InParanoid" id="A0A672K9Y4"/>
<evidence type="ECO:0000256" key="11">
    <source>
        <dbReference type="SAM" id="Phobius"/>
    </source>
</evidence>
<dbReference type="GO" id="GO:0005198">
    <property type="term" value="F:structural molecule activity"/>
    <property type="evidence" value="ECO:0007669"/>
    <property type="project" value="InterPro"/>
</dbReference>
<evidence type="ECO:0000256" key="4">
    <source>
        <dbReference type="ARBA" id="ARBA00022427"/>
    </source>
</evidence>
<evidence type="ECO:0000256" key="5">
    <source>
        <dbReference type="ARBA" id="ARBA00022475"/>
    </source>
</evidence>
<dbReference type="OMA" id="IGTTICK"/>
<evidence type="ECO:0000256" key="7">
    <source>
        <dbReference type="ARBA" id="ARBA00022949"/>
    </source>
</evidence>
<evidence type="ECO:0000256" key="3">
    <source>
        <dbReference type="ARBA" id="ARBA00008295"/>
    </source>
</evidence>
<dbReference type="PRINTS" id="PR01077">
    <property type="entry name" value="CLAUDIN"/>
</dbReference>
<feature type="region of interest" description="Disordered" evidence="10">
    <location>
        <begin position="175"/>
        <end position="197"/>
    </location>
</feature>
<dbReference type="InterPro" id="IPR006187">
    <property type="entry name" value="Claudin"/>
</dbReference>
<feature type="transmembrane region" description="Helical" evidence="11">
    <location>
        <begin position="126"/>
        <end position="150"/>
    </location>
</feature>
<keyword evidence="7" id="KW-0965">Cell junction</keyword>
<evidence type="ECO:0000256" key="2">
    <source>
        <dbReference type="ARBA" id="ARBA00004651"/>
    </source>
</evidence>
<evidence type="ECO:0000256" key="6">
    <source>
        <dbReference type="ARBA" id="ARBA00022692"/>
    </source>
</evidence>
<sequence>MSEEGNTTNALALLGWVGALLSCLMPIWHVTAFIGTTICKPYESTLMLGTDLQAARALTVMSILLGTVGLVLAFIGGKCTIFMDQSKRFKARIATAAGVTLIVAGVLCLIPVSWSAGIVVKAEIGGAIYVGWGPSIVLILGGGMLCTTICKDKTEDDCGRSVKYLMVSSLQAGSSRAGSQRMQPVSVRSLQSGTPSV</sequence>
<feature type="transmembrane region" description="Helical" evidence="11">
    <location>
        <begin position="96"/>
        <end position="120"/>
    </location>
</feature>
<keyword evidence="13" id="KW-1185">Reference proteome</keyword>
<evidence type="ECO:0000256" key="9">
    <source>
        <dbReference type="ARBA" id="ARBA00023136"/>
    </source>
</evidence>
<keyword evidence="4" id="KW-0796">Tight junction</keyword>
<dbReference type="PANTHER" id="PTHR12002">
    <property type="entry name" value="CLAUDIN"/>
    <property type="match status" value="1"/>
</dbReference>
<keyword evidence="9 11" id="KW-0472">Membrane</keyword>
<keyword evidence="8 11" id="KW-1133">Transmembrane helix</keyword>
<protein>
    <submittedName>
        <fullName evidence="12">Zgc:136892</fullName>
    </submittedName>
</protein>
<reference evidence="12" key="2">
    <citation type="submission" date="2025-09" db="UniProtKB">
        <authorList>
            <consortium name="Ensembl"/>
        </authorList>
    </citation>
    <scope>IDENTIFICATION</scope>
</reference>
<organism evidence="12 13">
    <name type="scientific">Sinocyclocheilus grahami</name>
    <name type="common">Dianchi golden-line fish</name>
    <name type="synonym">Barbus grahami</name>
    <dbReference type="NCBI Taxonomy" id="75366"/>
    <lineage>
        <taxon>Eukaryota</taxon>
        <taxon>Metazoa</taxon>
        <taxon>Chordata</taxon>
        <taxon>Craniata</taxon>
        <taxon>Vertebrata</taxon>
        <taxon>Euteleostomi</taxon>
        <taxon>Actinopterygii</taxon>
        <taxon>Neopterygii</taxon>
        <taxon>Teleostei</taxon>
        <taxon>Ostariophysi</taxon>
        <taxon>Cypriniformes</taxon>
        <taxon>Cyprinidae</taxon>
        <taxon>Cyprininae</taxon>
        <taxon>Sinocyclocheilus</taxon>
    </lineage>
</organism>
<reference evidence="12" key="1">
    <citation type="submission" date="2025-08" db="UniProtKB">
        <authorList>
            <consortium name="Ensembl"/>
        </authorList>
    </citation>
    <scope>IDENTIFICATION</scope>
</reference>
<feature type="transmembrane region" description="Helical" evidence="11">
    <location>
        <begin position="12"/>
        <end position="34"/>
    </location>
</feature>
<feature type="transmembrane region" description="Helical" evidence="11">
    <location>
        <begin position="54"/>
        <end position="75"/>
    </location>
</feature>
<evidence type="ECO:0000256" key="1">
    <source>
        <dbReference type="ARBA" id="ARBA00004435"/>
    </source>
</evidence>